<name>A0A8I3A3K0_9AGAM</name>
<dbReference type="InterPro" id="IPR046522">
    <property type="entry name" value="DUF6699"/>
</dbReference>
<organism evidence="3 4">
    <name type="scientific">Boletus reticuloceps</name>
    <dbReference type="NCBI Taxonomy" id="495285"/>
    <lineage>
        <taxon>Eukaryota</taxon>
        <taxon>Fungi</taxon>
        <taxon>Dikarya</taxon>
        <taxon>Basidiomycota</taxon>
        <taxon>Agaricomycotina</taxon>
        <taxon>Agaricomycetes</taxon>
        <taxon>Agaricomycetidae</taxon>
        <taxon>Boletales</taxon>
        <taxon>Boletineae</taxon>
        <taxon>Boletaceae</taxon>
        <taxon>Boletoideae</taxon>
        <taxon>Boletus</taxon>
    </lineage>
</organism>
<protein>
    <recommendedName>
        <fullName evidence="2">DUF6699 domain-containing protein</fullName>
    </recommendedName>
</protein>
<keyword evidence="4" id="KW-1185">Reference proteome</keyword>
<feature type="domain" description="DUF6699" evidence="2">
    <location>
        <begin position="73"/>
        <end position="210"/>
    </location>
</feature>
<dbReference type="OrthoDB" id="2783256at2759"/>
<accession>A0A8I3A3K0</accession>
<gene>
    <name evidence="3" type="ORF">JVT61DRAFT_1344</name>
</gene>
<proteinExistence type="predicted"/>
<dbReference type="Proteomes" id="UP000683000">
    <property type="component" value="Unassembled WGS sequence"/>
</dbReference>
<evidence type="ECO:0000259" key="2">
    <source>
        <dbReference type="Pfam" id="PF20415"/>
    </source>
</evidence>
<sequence length="222" mass="24656">MSSPKKQVRFNDDNIFYSPKTPSPTLSESSLPSSGDSSGPCTPPQNNYPSLPLPDGPVAIHPLLAFHPHVPPIIYDTSLPPLTVAPNVHASPLSLPPKVFDEPATQPSMHTMTLIIDQFPWRLTVPPTKHYVSVRDLLEALYCSLRHPVLPTEYKTLPTQALKDEVSVAFHRRCGRASSREAADEQYHRGVKRVDFLRGRTRFMGLSSTKVGPDVWTLNLAF</sequence>
<evidence type="ECO:0000313" key="4">
    <source>
        <dbReference type="Proteomes" id="UP000683000"/>
    </source>
</evidence>
<dbReference type="Pfam" id="PF20415">
    <property type="entry name" value="DUF6699"/>
    <property type="match status" value="1"/>
</dbReference>
<evidence type="ECO:0000313" key="3">
    <source>
        <dbReference type="EMBL" id="KAG6369185.1"/>
    </source>
</evidence>
<feature type="region of interest" description="Disordered" evidence="1">
    <location>
        <begin position="1"/>
        <end position="53"/>
    </location>
</feature>
<dbReference type="EMBL" id="JAGFBS010000100">
    <property type="protein sequence ID" value="KAG6369185.1"/>
    <property type="molecule type" value="Genomic_DNA"/>
</dbReference>
<dbReference type="AlphaFoldDB" id="A0A8I3A3K0"/>
<reference evidence="3" key="1">
    <citation type="submission" date="2021-03" db="EMBL/GenBank/DDBJ databases">
        <title>Evolutionary innovations through gain and loss of genes in the ectomycorrhizal Boletales.</title>
        <authorList>
            <person name="Wu G."/>
            <person name="Miyauchi S."/>
            <person name="Morin E."/>
            <person name="Yang Z.-L."/>
            <person name="Xu J."/>
            <person name="Martin F.M."/>
        </authorList>
    </citation>
    <scope>NUCLEOTIDE SEQUENCE</scope>
    <source>
        <strain evidence="3">BR01</strain>
    </source>
</reference>
<feature type="compositionally biased region" description="Low complexity" evidence="1">
    <location>
        <begin position="18"/>
        <end position="40"/>
    </location>
</feature>
<evidence type="ECO:0000256" key="1">
    <source>
        <dbReference type="SAM" id="MobiDB-lite"/>
    </source>
</evidence>
<comment type="caution">
    <text evidence="3">The sequence shown here is derived from an EMBL/GenBank/DDBJ whole genome shotgun (WGS) entry which is preliminary data.</text>
</comment>